<dbReference type="EMBL" id="JABRWO010000011">
    <property type="protein sequence ID" value="MBA2116794.1"/>
    <property type="molecule type" value="Genomic_DNA"/>
</dbReference>
<keyword evidence="2" id="KW-1185">Reference proteome</keyword>
<organism evidence="1 2">
    <name type="scientific">Bremerella alba</name>
    <dbReference type="NCBI Taxonomy" id="980252"/>
    <lineage>
        <taxon>Bacteria</taxon>
        <taxon>Pseudomonadati</taxon>
        <taxon>Planctomycetota</taxon>
        <taxon>Planctomycetia</taxon>
        <taxon>Pirellulales</taxon>
        <taxon>Pirellulaceae</taxon>
        <taxon>Bremerella</taxon>
    </lineage>
</organism>
<gene>
    <name evidence="1" type="ORF">HOV93_39860</name>
</gene>
<comment type="caution">
    <text evidence="1">The sequence shown here is derived from an EMBL/GenBank/DDBJ whole genome shotgun (WGS) entry which is preliminary data.</text>
</comment>
<evidence type="ECO:0000313" key="1">
    <source>
        <dbReference type="EMBL" id="MBA2116794.1"/>
    </source>
</evidence>
<dbReference type="Pfam" id="PF25209">
    <property type="entry name" value="Phage_capsid_4"/>
    <property type="match status" value="1"/>
</dbReference>
<reference evidence="1 2" key="1">
    <citation type="submission" date="2020-05" db="EMBL/GenBank/DDBJ databases">
        <title>Bremerella alba sp. nov., a novel planctomycete isolated from the surface of the macroalga Fucus spiralis.</title>
        <authorList>
            <person name="Godinho O."/>
            <person name="Botelho R."/>
            <person name="Albuquerque L."/>
            <person name="Wiegand S."/>
            <person name="Da Costa M.S."/>
            <person name="Lobo-Da-Cunha A."/>
            <person name="Jogler C."/>
            <person name="Lage O.M."/>
        </authorList>
    </citation>
    <scope>NUCLEOTIDE SEQUENCE [LARGE SCALE GENOMIC DNA]</scope>
    <source>
        <strain evidence="1 2">FF15</strain>
    </source>
</reference>
<protein>
    <recommendedName>
        <fullName evidence="3">Capsid protein</fullName>
    </recommendedName>
</protein>
<evidence type="ECO:0008006" key="3">
    <source>
        <dbReference type="Google" id="ProtNLM"/>
    </source>
</evidence>
<dbReference type="Proteomes" id="UP000551616">
    <property type="component" value="Unassembled WGS sequence"/>
</dbReference>
<dbReference type="AlphaFoldDB" id="A0A7V8V8A3"/>
<dbReference type="RefSeq" id="WP_207398188.1">
    <property type="nucleotide sequence ID" value="NZ_JABRWO010000011.1"/>
</dbReference>
<accession>A0A7V8V8A3</accession>
<sequence>MLSLNGLLNWQAFGREYSAAERDRKRNARRQGVHESHAANRAERDLCTAIIKGEITESQYSIRRAFCACVPDGHEIVHSWDGSMAGRPTGVNLVRESINTGAFANINQTFMHKKLMDHFTRPEMIARHLVTIEPTGDKWERLPGVGQLGDGAREVHEGDSYPRVSLTEDWIETQPTEKRGFIVEVSKEAIFFDKTGEVLRMADQGSQWLAVNWEKRILDTVFGLVDRYHRKGRGIQATYGNNAADHNWDNLQANPLVDYESIEAADLLFEDMIDPDTGEPIIVGARQLVVPGALFQTALSIVKATQVQQYTQPTTDVGYQAGRSYDNPYRGMLAPITSPYVKARTSSSSSWYYGDFPKAFKYMQNWAPETVTAPAGNEDDFERDIAFKAKSSEMGQVAVVQPRCVQKNTAA</sequence>
<evidence type="ECO:0000313" key="2">
    <source>
        <dbReference type="Proteomes" id="UP000551616"/>
    </source>
</evidence>
<proteinExistence type="predicted"/>
<name>A0A7V8V8A3_9BACT</name>